<feature type="region of interest" description="Disordered" evidence="7">
    <location>
        <begin position="858"/>
        <end position="900"/>
    </location>
</feature>
<dbReference type="PANTHER" id="PTHR48020:SF12">
    <property type="entry name" value="PROTON MYO-INOSITOL COTRANSPORTER"/>
    <property type="match status" value="1"/>
</dbReference>
<proteinExistence type="inferred from homology"/>
<evidence type="ECO:0000313" key="11">
    <source>
        <dbReference type="Proteomes" id="UP000613740"/>
    </source>
</evidence>
<sequence length="1268" mass="127009">MFSPTLIFVVAYAALGGFLFGYDLGLIGGALLKIQRYFHVRKSITLELIVGAAKLGAAAGTFLGGAAMARYGRRRALGLNAAAFTAGPLIMAAAAAPWHLMLGRLVVGLGIGMSATVTPAYIAELAPASIRGALVQMYEVMLCIGMLSAPLVDWAVSSNGGAGSWRLMVGLPAVAGLALAAAPVVLPESPRWLVTRNRLDEALEVLQVVLTGKAASPSPSSASLGGSGGMLSLRGLLTALTSGWSTGTEGGYQRVPGKDCCEAIVEGAWARTAPELARARWTALSLNKPQLLADSTHPESLHAIGTKQSLRKKVEQLLRRRGAGSSSGAAGFGGGGAAAAAAAASPLPVLADCVHGQSPDDPDSWYVVLAVSYGPPGSEGVAVLTERYVRQGGRWWFMEEPQQVPMLEQFVEFWDKYVYELEGEEEEEEEGRAEEEAGEVGEKKRRQRRRRRQSSWLGSEPFQGRFEYGWLTVPPRAGALQLLPPLPATVVAAGSGGGTVWLVDEWPESAAAGSSSGSGGSSGATQQAAGGWVYLDTAVDPATGLTAAQAAVEGAALLDAAAALRDPALDWDSYYFRHGRFDAPAGGSPSISVPDGRGGSSSSSGGGGGGGGSSRRGGGPGPRPAALSAQQQALHDAEDELIALWSSVESDRLAVLERRRQVWLERRQKQGGRRGRLGINWLTALKPPALDSIPEEAHSPTCGTARASSGVYSGGGEGGGWGAVALLVPAQREQQHREGAGKLGGGGSCIGAGAGAGLDGRGPGLDGRGPGYGSIREAGEEEEEAELGWGRAGQADCSSGSSGNSSGSTRGGGGGPANSVAKGGGVANVASALVKSLVSGGGGGGGGGACGAGAYASLPGQEPELEPDPGELSRLLGSPASSSAPGPGRPGRLGGGGGGAALAAGEEGFAGDGAAGGCGPGGPGRCPDMPGEGEEEEAAGLPSERSSGGSGSLAAVLCAMAGDVVALAGGPEARALGLALGLAVLNQANASTAIINYAPSLLLRLGGGSSSGSTINSSSVDGSSDSSSGSSSSFDSYDGSSSSGYDGGGDEEGDGGAMLYTGLVGVAKLAGVCAAMLLVDRCGRRPLLIGGALACGAALVGMTAAAAGAGGGDPQSRRLLLELCMCGFAFCFSISWAGLFWVVVSELFSMAAKSAAMSAATALLFLTGAVTDLVFLSLEDALGAHVFLLFAGVCVGGAAFVAAALPETKGRTLAEVQALMAVKRKSGSSSGRNRSSGSGSAGREAEDGGGDGREGRRWVEMRARGGGP</sequence>
<dbReference type="Proteomes" id="UP000613740">
    <property type="component" value="Unassembled WGS sequence"/>
</dbReference>
<feature type="compositionally biased region" description="Acidic residues" evidence="7">
    <location>
        <begin position="424"/>
        <end position="439"/>
    </location>
</feature>
<feature type="transmembrane region" description="Helical" evidence="8">
    <location>
        <begin position="1057"/>
        <end position="1079"/>
    </location>
</feature>
<dbReference type="InterPro" id="IPR020846">
    <property type="entry name" value="MFS_dom"/>
</dbReference>
<dbReference type="SUPFAM" id="SSF103473">
    <property type="entry name" value="MFS general substrate transporter"/>
    <property type="match status" value="2"/>
</dbReference>
<feature type="region of interest" description="Disordered" evidence="7">
    <location>
        <begin position="1223"/>
        <end position="1268"/>
    </location>
</feature>
<feature type="compositionally biased region" description="Low complexity" evidence="7">
    <location>
        <begin position="874"/>
        <end position="886"/>
    </location>
</feature>
<feature type="compositionally biased region" description="Basic and acidic residues" evidence="7">
    <location>
        <begin position="1243"/>
        <end position="1268"/>
    </location>
</feature>
<feature type="compositionally biased region" description="Low complexity" evidence="7">
    <location>
        <begin position="787"/>
        <end position="808"/>
    </location>
</feature>
<name>A0A835WVL3_9CHLO</name>
<feature type="transmembrane region" description="Helical" evidence="8">
    <location>
        <begin position="1156"/>
        <end position="1178"/>
    </location>
</feature>
<evidence type="ECO:0000256" key="2">
    <source>
        <dbReference type="ARBA" id="ARBA00010992"/>
    </source>
</evidence>
<dbReference type="AlphaFoldDB" id="A0A835WVL3"/>
<dbReference type="InterPro" id="IPR050814">
    <property type="entry name" value="Myo-inositol_Transporter"/>
</dbReference>
<feature type="transmembrane region" description="Helical" evidence="8">
    <location>
        <begin position="1086"/>
        <end position="1107"/>
    </location>
</feature>
<evidence type="ECO:0000259" key="9">
    <source>
        <dbReference type="PROSITE" id="PS50850"/>
    </source>
</evidence>
<evidence type="ECO:0000256" key="4">
    <source>
        <dbReference type="ARBA" id="ARBA00022692"/>
    </source>
</evidence>
<dbReference type="GO" id="GO:0016020">
    <property type="term" value="C:membrane"/>
    <property type="evidence" value="ECO:0007669"/>
    <property type="project" value="UniProtKB-SubCell"/>
</dbReference>
<dbReference type="OrthoDB" id="539334at2759"/>
<dbReference type="Pfam" id="PF00083">
    <property type="entry name" value="Sugar_tr"/>
    <property type="match status" value="2"/>
</dbReference>
<dbReference type="InterPro" id="IPR036259">
    <property type="entry name" value="MFS_trans_sf"/>
</dbReference>
<keyword evidence="11" id="KW-1185">Reference proteome</keyword>
<comment type="subcellular location">
    <subcellularLocation>
        <location evidence="1">Membrane</location>
        <topology evidence="1">Multi-pass membrane protein</topology>
    </subcellularLocation>
</comment>
<evidence type="ECO:0000256" key="1">
    <source>
        <dbReference type="ARBA" id="ARBA00004141"/>
    </source>
</evidence>
<feature type="compositionally biased region" description="Gly residues" evidence="7">
    <location>
        <begin position="809"/>
        <end position="819"/>
    </location>
</feature>
<dbReference type="Gene3D" id="3.10.450.50">
    <property type="match status" value="1"/>
</dbReference>
<feature type="compositionally biased region" description="Gly residues" evidence="7">
    <location>
        <begin position="889"/>
        <end position="900"/>
    </location>
</feature>
<evidence type="ECO:0000256" key="5">
    <source>
        <dbReference type="ARBA" id="ARBA00022989"/>
    </source>
</evidence>
<evidence type="ECO:0000256" key="6">
    <source>
        <dbReference type="ARBA" id="ARBA00023136"/>
    </source>
</evidence>
<feature type="region of interest" description="Disordered" evidence="7">
    <location>
        <begin position="913"/>
        <end position="947"/>
    </location>
</feature>
<feature type="compositionally biased region" description="Low complexity" evidence="7">
    <location>
        <begin position="1227"/>
        <end position="1242"/>
    </location>
</feature>
<feature type="region of interest" description="Disordered" evidence="7">
    <location>
        <begin position="1013"/>
        <end position="1048"/>
    </location>
</feature>
<feature type="transmembrane region" description="Helical" evidence="8">
    <location>
        <begin position="6"/>
        <end position="32"/>
    </location>
</feature>
<gene>
    <name evidence="10" type="ORF">HYH02_001268</name>
</gene>
<dbReference type="EMBL" id="JAEHOD010000002">
    <property type="protein sequence ID" value="KAG2454234.1"/>
    <property type="molecule type" value="Genomic_DNA"/>
</dbReference>
<dbReference type="GO" id="GO:0022857">
    <property type="term" value="F:transmembrane transporter activity"/>
    <property type="evidence" value="ECO:0007669"/>
    <property type="project" value="InterPro"/>
</dbReference>
<dbReference type="PRINTS" id="PR00171">
    <property type="entry name" value="SUGRTRNSPORT"/>
</dbReference>
<feature type="compositionally biased region" description="Basic residues" evidence="7">
    <location>
        <begin position="443"/>
        <end position="453"/>
    </location>
</feature>
<dbReference type="InterPro" id="IPR005829">
    <property type="entry name" value="Sugar_transporter_CS"/>
</dbReference>
<dbReference type="InterPro" id="IPR005828">
    <property type="entry name" value="MFS_sugar_transport-like"/>
</dbReference>
<comment type="caution">
    <text evidence="10">The sequence shown here is derived from an EMBL/GenBank/DDBJ whole genome shotgun (WGS) entry which is preliminary data.</text>
</comment>
<accession>A0A835WVL3</accession>
<dbReference type="InterPro" id="IPR003663">
    <property type="entry name" value="Sugar/inositol_transpt"/>
</dbReference>
<feature type="transmembrane region" description="Helical" evidence="8">
    <location>
        <begin position="1119"/>
        <end position="1144"/>
    </location>
</feature>
<protein>
    <recommendedName>
        <fullName evidence="9">Major facilitator superfamily (MFS) profile domain-containing protein</fullName>
    </recommendedName>
</protein>
<comment type="similarity">
    <text evidence="2">Belongs to the major facilitator superfamily. Sugar transporter (TC 2.A.1.1) family.</text>
</comment>
<feature type="compositionally biased region" description="Low complexity" evidence="7">
    <location>
        <begin position="1013"/>
        <end position="1044"/>
    </location>
</feature>
<dbReference type="PROSITE" id="PS50850">
    <property type="entry name" value="MFS"/>
    <property type="match status" value="1"/>
</dbReference>
<keyword evidence="5 8" id="KW-1133">Transmembrane helix</keyword>
<dbReference type="Gene3D" id="1.20.1250.20">
    <property type="entry name" value="MFS general substrate transporter like domains"/>
    <property type="match status" value="2"/>
</dbReference>
<dbReference type="PANTHER" id="PTHR48020">
    <property type="entry name" value="PROTON MYO-INOSITOL COTRANSPORTER"/>
    <property type="match status" value="1"/>
</dbReference>
<evidence type="ECO:0000313" key="10">
    <source>
        <dbReference type="EMBL" id="KAG2454234.1"/>
    </source>
</evidence>
<feature type="compositionally biased region" description="Gly residues" evidence="7">
    <location>
        <begin position="756"/>
        <end position="772"/>
    </location>
</feature>
<evidence type="ECO:0000256" key="8">
    <source>
        <dbReference type="SAM" id="Phobius"/>
    </source>
</evidence>
<feature type="region of interest" description="Disordered" evidence="7">
    <location>
        <begin position="756"/>
        <end position="819"/>
    </location>
</feature>
<feature type="compositionally biased region" description="Gly residues" evidence="7">
    <location>
        <begin position="596"/>
        <end position="620"/>
    </location>
</feature>
<feature type="transmembrane region" description="Helical" evidence="8">
    <location>
        <begin position="1184"/>
        <end position="1205"/>
    </location>
</feature>
<organism evidence="10 11">
    <name type="scientific">Chlamydomonas schloesseri</name>
    <dbReference type="NCBI Taxonomy" id="2026947"/>
    <lineage>
        <taxon>Eukaryota</taxon>
        <taxon>Viridiplantae</taxon>
        <taxon>Chlorophyta</taxon>
        <taxon>core chlorophytes</taxon>
        <taxon>Chlorophyceae</taxon>
        <taxon>CS clade</taxon>
        <taxon>Chlamydomonadales</taxon>
        <taxon>Chlamydomonadaceae</taxon>
        <taxon>Chlamydomonas</taxon>
    </lineage>
</organism>
<feature type="compositionally biased region" description="Gly residues" evidence="7">
    <location>
        <begin position="913"/>
        <end position="924"/>
    </location>
</feature>
<feature type="region of interest" description="Disordered" evidence="7">
    <location>
        <begin position="424"/>
        <end position="454"/>
    </location>
</feature>
<keyword evidence="4 8" id="KW-0812">Transmembrane</keyword>
<feature type="transmembrane region" description="Helical" evidence="8">
    <location>
        <begin position="44"/>
        <end position="71"/>
    </location>
</feature>
<keyword evidence="6 8" id="KW-0472">Membrane</keyword>
<keyword evidence="3" id="KW-0813">Transport</keyword>
<feature type="transmembrane region" description="Helical" evidence="8">
    <location>
        <begin position="77"/>
        <end position="98"/>
    </location>
</feature>
<evidence type="ECO:0000256" key="7">
    <source>
        <dbReference type="SAM" id="MobiDB-lite"/>
    </source>
</evidence>
<feature type="domain" description="Major facilitator superfamily (MFS) profile" evidence="9">
    <location>
        <begin position="9"/>
        <end position="565"/>
    </location>
</feature>
<reference evidence="10" key="1">
    <citation type="journal article" date="2020" name="bioRxiv">
        <title>Comparative genomics of Chlamydomonas.</title>
        <authorList>
            <person name="Craig R.J."/>
            <person name="Hasan A.R."/>
            <person name="Ness R.W."/>
            <person name="Keightley P.D."/>
        </authorList>
    </citation>
    <scope>NUCLEOTIDE SEQUENCE</scope>
    <source>
        <strain evidence="10">CCAP 11/173</strain>
    </source>
</reference>
<feature type="region of interest" description="Disordered" evidence="7">
    <location>
        <begin position="585"/>
        <end position="632"/>
    </location>
</feature>
<dbReference type="PROSITE" id="PS00217">
    <property type="entry name" value="SUGAR_TRANSPORT_2"/>
    <property type="match status" value="1"/>
</dbReference>
<evidence type="ECO:0000256" key="3">
    <source>
        <dbReference type="ARBA" id="ARBA00022448"/>
    </source>
</evidence>